<feature type="transmembrane region" description="Helical" evidence="2">
    <location>
        <begin position="169"/>
        <end position="196"/>
    </location>
</feature>
<evidence type="ECO:0008006" key="5">
    <source>
        <dbReference type="Google" id="ProtNLM"/>
    </source>
</evidence>
<organism evidence="3 4">
    <name type="scientific">Rubus argutus</name>
    <name type="common">Southern blackberry</name>
    <dbReference type="NCBI Taxonomy" id="59490"/>
    <lineage>
        <taxon>Eukaryota</taxon>
        <taxon>Viridiplantae</taxon>
        <taxon>Streptophyta</taxon>
        <taxon>Embryophyta</taxon>
        <taxon>Tracheophyta</taxon>
        <taxon>Spermatophyta</taxon>
        <taxon>Magnoliopsida</taxon>
        <taxon>eudicotyledons</taxon>
        <taxon>Gunneridae</taxon>
        <taxon>Pentapetalae</taxon>
        <taxon>rosids</taxon>
        <taxon>fabids</taxon>
        <taxon>Rosales</taxon>
        <taxon>Rosaceae</taxon>
        <taxon>Rosoideae</taxon>
        <taxon>Rosoideae incertae sedis</taxon>
        <taxon>Rubus</taxon>
    </lineage>
</organism>
<dbReference type="AlphaFoldDB" id="A0AAW1WBI0"/>
<keyword evidence="4" id="KW-1185">Reference proteome</keyword>
<protein>
    <recommendedName>
        <fullName evidence="5">Ion transport domain-containing protein</fullName>
    </recommendedName>
</protein>
<keyword evidence="2" id="KW-1133">Transmembrane helix</keyword>
<keyword evidence="1" id="KW-0406">Ion transport</keyword>
<dbReference type="Proteomes" id="UP001457282">
    <property type="component" value="Unassembled WGS sequence"/>
</dbReference>
<comment type="caution">
    <text evidence="3">The sequence shown here is derived from an EMBL/GenBank/DDBJ whole genome shotgun (WGS) entry which is preliminary data.</text>
</comment>
<dbReference type="Gene3D" id="3.40.50.1440">
    <property type="entry name" value="Tubulin/FtsZ, GTPase domain"/>
    <property type="match status" value="1"/>
</dbReference>
<dbReference type="GO" id="GO:0034220">
    <property type="term" value="P:monoatomic ion transmembrane transport"/>
    <property type="evidence" value="ECO:0007669"/>
    <property type="project" value="UniProtKB-KW"/>
</dbReference>
<reference evidence="3 4" key="1">
    <citation type="journal article" date="2023" name="G3 (Bethesda)">
        <title>A chromosome-length genome assembly and annotation of blackberry (Rubus argutus, cv. 'Hillquist').</title>
        <authorList>
            <person name="Bruna T."/>
            <person name="Aryal R."/>
            <person name="Dudchenko O."/>
            <person name="Sargent D.J."/>
            <person name="Mead D."/>
            <person name="Buti M."/>
            <person name="Cavallini A."/>
            <person name="Hytonen T."/>
            <person name="Andres J."/>
            <person name="Pham M."/>
            <person name="Weisz D."/>
            <person name="Mascagni F."/>
            <person name="Usai G."/>
            <person name="Natali L."/>
            <person name="Bassil N."/>
            <person name="Fernandez G.E."/>
            <person name="Lomsadze A."/>
            <person name="Armour M."/>
            <person name="Olukolu B."/>
            <person name="Poorten T."/>
            <person name="Britton C."/>
            <person name="Davik J."/>
            <person name="Ashrafi H."/>
            <person name="Aiden E.L."/>
            <person name="Borodovsky M."/>
            <person name="Worthington M."/>
        </authorList>
    </citation>
    <scope>NUCLEOTIDE SEQUENCE [LARGE SCALE GENOMIC DNA]</scope>
    <source>
        <strain evidence="3">PI 553951</strain>
    </source>
</reference>
<keyword evidence="2" id="KW-0812">Transmembrane</keyword>
<dbReference type="InterPro" id="IPR036525">
    <property type="entry name" value="Tubulin/FtsZ_GTPase_sf"/>
</dbReference>
<feature type="transmembrane region" description="Helical" evidence="2">
    <location>
        <begin position="102"/>
        <end position="123"/>
    </location>
</feature>
<dbReference type="PANTHER" id="PTHR45651:SF68">
    <property type="entry name" value="ION TRANSPORT DOMAIN-CONTAINING PROTEIN"/>
    <property type="match status" value="1"/>
</dbReference>
<dbReference type="GO" id="GO:0016020">
    <property type="term" value="C:membrane"/>
    <property type="evidence" value="ECO:0007669"/>
    <property type="project" value="UniProtKB-SubCell"/>
</dbReference>
<evidence type="ECO:0000313" key="3">
    <source>
        <dbReference type="EMBL" id="KAK9920670.1"/>
    </source>
</evidence>
<evidence type="ECO:0000256" key="2">
    <source>
        <dbReference type="SAM" id="Phobius"/>
    </source>
</evidence>
<keyword evidence="1" id="KW-0407">Ion channel</keyword>
<dbReference type="PANTHER" id="PTHR45651">
    <property type="entry name" value="CYCLIC NUCLEOTIDE-GATED ION CHANNEL 15-RELATED-RELATED"/>
    <property type="match status" value="1"/>
</dbReference>
<proteinExistence type="predicted"/>
<keyword evidence="2" id="KW-0472">Membrane</keyword>
<keyword evidence="1" id="KW-0813">Transport</keyword>
<name>A0AAW1WBI0_RUBAR</name>
<accession>A0AAW1WBI0</accession>
<evidence type="ECO:0000313" key="4">
    <source>
        <dbReference type="Proteomes" id="UP001457282"/>
    </source>
</evidence>
<sequence>METPCYYRTYRQLFHTEQLISGKEDAANNFARGHDFIGNLTCPYLDSQELTFRVGDSVMVLMKSSPSRKPGARGLPNFVRNNFLLRSFIDIFIFPLDPLDILYFGPSCIFQMLVDPLFMYVLLINEDIKCVMLDHRLKRAALVLRSIGDVRYLVRIIVRIKKEWSASHSFYKIVITNAIDTVSLLPIPQVVILIFLPNMKGSNSLKIMKFLNSLILLQYLTRVHPIYIYCKTFNEQYPDSNKSTGWKWILILDNFLWYLLASHVLGAFWYFFFIQREIDCWGYASQIENESEFSTSCDENTFKNVTLLNNICPINQPNVTAFDFGIFQYALQSGMQGSTNLPQKVLQCFSWGLPNLRFVFKNHSCTVMRTIEMLTNHSCTREKKKSSHLINLALMTK</sequence>
<feature type="transmembrane region" description="Helical" evidence="2">
    <location>
        <begin position="255"/>
        <end position="273"/>
    </location>
</feature>
<gene>
    <name evidence="3" type="ORF">M0R45_029218</name>
</gene>
<evidence type="ECO:0000256" key="1">
    <source>
        <dbReference type="ARBA" id="ARBA00023303"/>
    </source>
</evidence>
<dbReference type="EMBL" id="JBEDUW010000006">
    <property type="protein sequence ID" value="KAK9920670.1"/>
    <property type="molecule type" value="Genomic_DNA"/>
</dbReference>